<proteinExistence type="predicted"/>
<dbReference type="RefSeq" id="WP_073392176.1">
    <property type="nucleotide sequence ID" value="NZ_FQVU01000006.1"/>
</dbReference>
<feature type="domain" description="DUF6457" evidence="1">
    <location>
        <begin position="4"/>
        <end position="82"/>
    </location>
</feature>
<accession>A0A1M5TEQ9</accession>
<organism evidence="2 3">
    <name type="scientific">Jatrophihabitans endophyticus</name>
    <dbReference type="NCBI Taxonomy" id="1206085"/>
    <lineage>
        <taxon>Bacteria</taxon>
        <taxon>Bacillati</taxon>
        <taxon>Actinomycetota</taxon>
        <taxon>Actinomycetes</taxon>
        <taxon>Jatrophihabitantales</taxon>
        <taxon>Jatrophihabitantaceae</taxon>
        <taxon>Jatrophihabitans</taxon>
    </lineage>
</organism>
<reference evidence="2 3" key="1">
    <citation type="submission" date="2016-11" db="EMBL/GenBank/DDBJ databases">
        <authorList>
            <person name="Jaros S."/>
            <person name="Januszkiewicz K."/>
            <person name="Wedrychowicz H."/>
        </authorList>
    </citation>
    <scope>NUCLEOTIDE SEQUENCE [LARGE SCALE GENOMIC DNA]</scope>
    <source>
        <strain evidence="2 3">DSM 45627</strain>
    </source>
</reference>
<evidence type="ECO:0000313" key="2">
    <source>
        <dbReference type="EMBL" id="SHH49305.1"/>
    </source>
</evidence>
<name>A0A1M5TEQ9_9ACTN</name>
<sequence>MPDQPDVLDRWTVALAAALDLGDAPVPRQRLLDLARDAAHGVARPAAPLSTFLVGYAAGLRGGGEAALADAIDTALGLLAETAG</sequence>
<evidence type="ECO:0000259" key="1">
    <source>
        <dbReference type="Pfam" id="PF20058"/>
    </source>
</evidence>
<keyword evidence="3" id="KW-1185">Reference proteome</keyword>
<dbReference type="Proteomes" id="UP000186132">
    <property type="component" value="Unassembled WGS sequence"/>
</dbReference>
<gene>
    <name evidence="2" type="ORF">SAMN05443575_3995</name>
</gene>
<protein>
    <recommendedName>
        <fullName evidence="1">DUF6457 domain-containing protein</fullName>
    </recommendedName>
</protein>
<dbReference type="Pfam" id="PF20058">
    <property type="entry name" value="DUF6457"/>
    <property type="match status" value="1"/>
</dbReference>
<dbReference type="STRING" id="1206085.SAMN05443575_3995"/>
<dbReference type="EMBL" id="FQVU01000006">
    <property type="protein sequence ID" value="SHH49305.1"/>
    <property type="molecule type" value="Genomic_DNA"/>
</dbReference>
<evidence type="ECO:0000313" key="3">
    <source>
        <dbReference type="Proteomes" id="UP000186132"/>
    </source>
</evidence>
<dbReference type="InterPro" id="IPR045598">
    <property type="entry name" value="DUF6457"/>
</dbReference>
<dbReference type="AlphaFoldDB" id="A0A1M5TEQ9"/>